<name>A0AAJ0G713_9PEZI</name>
<comment type="caution">
    <text evidence="1">The sequence shown here is derived from an EMBL/GenBank/DDBJ whole genome shotgun (WGS) entry which is preliminary data.</text>
</comment>
<evidence type="ECO:0000313" key="1">
    <source>
        <dbReference type="EMBL" id="KAK3046019.1"/>
    </source>
</evidence>
<evidence type="ECO:0000313" key="2">
    <source>
        <dbReference type="Proteomes" id="UP001271007"/>
    </source>
</evidence>
<keyword evidence="2" id="KW-1185">Reference proteome</keyword>
<proteinExistence type="predicted"/>
<reference evidence="1" key="1">
    <citation type="submission" date="2023-04" db="EMBL/GenBank/DDBJ databases">
        <title>Black Yeasts Isolated from many extreme environments.</title>
        <authorList>
            <person name="Coleine C."/>
            <person name="Stajich J.E."/>
            <person name="Selbmann L."/>
        </authorList>
    </citation>
    <scope>NUCLEOTIDE SEQUENCE</scope>
    <source>
        <strain evidence="1">CCFEE 5312</strain>
    </source>
</reference>
<accession>A0AAJ0G713</accession>
<dbReference type="AlphaFoldDB" id="A0AAJ0G713"/>
<organism evidence="1 2">
    <name type="scientific">Extremus antarcticus</name>
    <dbReference type="NCBI Taxonomy" id="702011"/>
    <lineage>
        <taxon>Eukaryota</taxon>
        <taxon>Fungi</taxon>
        <taxon>Dikarya</taxon>
        <taxon>Ascomycota</taxon>
        <taxon>Pezizomycotina</taxon>
        <taxon>Dothideomycetes</taxon>
        <taxon>Dothideomycetidae</taxon>
        <taxon>Mycosphaerellales</taxon>
        <taxon>Extremaceae</taxon>
        <taxon>Extremus</taxon>
    </lineage>
</organism>
<gene>
    <name evidence="1" type="ORF">LTR09_012456</name>
</gene>
<dbReference type="EMBL" id="JAWDJX010000122">
    <property type="protein sequence ID" value="KAK3046019.1"/>
    <property type="molecule type" value="Genomic_DNA"/>
</dbReference>
<sequence length="487" mass="54792">MFSQSFGVVFGRWVGKNGCPLVIEPTREASISPSKLFAELDLQVSERLPDHEPQMVGQDREIDECLRSAIQAYAARWLPLFAPDSHRLHPSFCDDINTLCWRKARRDMLKAINRPSYRSVLALYLFGQTPVPLSISSEEELDGMNGVACSQTALLHIQQLRQRLRSCQFNGSEVSAWPDSSSHNGVDLGESLTEAYLNLESRAYWASVTWDTSDSMTLNFRSSLSSGLNGACWEPVWQLARAFLVGSFREQTEEWREKGSRNLETFCPQIVSAASVCTIYTWRTIASLKEALREGVKEATVQSAWSAVLDAIDVFDTTIHPVLSNLGRQLHLLGQVDLLNWYENSLLYYLGRLILVDALTAAHRDDLLSTLRSTNLEAEHECFNTLKFGLESRYTIVPDEEDSIDGIEICSSARPIVRSFIAIDPYPHHVVAAVRLMHKGFLQEYRDGNVNQEAYSRLSLTLQQALDQLPQNSKTVQSARASLQCPL</sequence>
<dbReference type="Proteomes" id="UP001271007">
    <property type="component" value="Unassembled WGS sequence"/>
</dbReference>
<protein>
    <submittedName>
        <fullName evidence="1">Uncharacterized protein</fullName>
    </submittedName>
</protein>